<gene>
    <name evidence="6" type="primary">gpmA</name>
    <name evidence="11" type="ORF">HMPREF9140_01867</name>
</gene>
<organism evidence="11 12">
    <name type="scientific">Prevotella micans F0438</name>
    <dbReference type="NCBI Taxonomy" id="883158"/>
    <lineage>
        <taxon>Bacteria</taxon>
        <taxon>Pseudomonadati</taxon>
        <taxon>Bacteroidota</taxon>
        <taxon>Bacteroidia</taxon>
        <taxon>Bacteroidales</taxon>
        <taxon>Prevotellaceae</taxon>
        <taxon>Prevotella</taxon>
    </lineage>
</organism>
<name>H1Q4M9_9BACT</name>
<dbReference type="FunFam" id="3.40.50.1240:FF:000003">
    <property type="entry name" value="2,3-bisphosphoglycerate-dependent phosphoglycerate mutase"/>
    <property type="match status" value="1"/>
</dbReference>
<feature type="binding site" evidence="6 8">
    <location>
        <begin position="149"/>
        <end position="150"/>
    </location>
    <ligand>
        <name>substrate</name>
    </ligand>
</feature>
<keyword evidence="12" id="KW-1185">Reference proteome</keyword>
<comment type="catalytic activity">
    <reaction evidence="1 6 10">
        <text>(2R)-2-phosphoglycerate = (2R)-3-phosphoglycerate</text>
        <dbReference type="Rhea" id="RHEA:15901"/>
        <dbReference type="ChEBI" id="CHEBI:58272"/>
        <dbReference type="ChEBI" id="CHEBI:58289"/>
        <dbReference type="EC" id="5.4.2.11"/>
    </reaction>
</comment>
<dbReference type="InterPro" id="IPR001345">
    <property type="entry name" value="PG/BPGM_mutase_AS"/>
</dbReference>
<dbReference type="EC" id="5.4.2.11" evidence="6 10"/>
<evidence type="ECO:0000256" key="8">
    <source>
        <dbReference type="PIRSR" id="PIRSR613078-2"/>
    </source>
</evidence>
<dbReference type="InterPro" id="IPR029033">
    <property type="entry name" value="His_PPase_superfam"/>
</dbReference>
<comment type="caution">
    <text evidence="11">The sequence shown here is derived from an EMBL/GenBank/DDBJ whole genome shotgun (WGS) entry which is preliminary data.</text>
</comment>
<feature type="binding site" evidence="6 8">
    <location>
        <position position="95"/>
    </location>
    <ligand>
        <name>substrate</name>
    </ligand>
</feature>
<dbReference type="Proteomes" id="UP000016023">
    <property type="component" value="Unassembled WGS sequence"/>
</dbReference>
<keyword evidence="4 6" id="KW-0324">Glycolysis</keyword>
<feature type="binding site" evidence="6 8">
    <location>
        <position position="133"/>
    </location>
    <ligand>
        <name>substrate</name>
    </ligand>
</feature>
<dbReference type="PANTHER" id="PTHR11931">
    <property type="entry name" value="PHOSPHOGLYCERATE MUTASE"/>
    <property type="match status" value="1"/>
</dbReference>
<dbReference type="UniPathway" id="UPA00109">
    <property type="reaction ID" value="UER00186"/>
</dbReference>
<accession>H1Q4M9</accession>
<dbReference type="STRING" id="883158.HMPREF9140_01867"/>
<dbReference type="HOGENOM" id="CLU_033323_1_1_10"/>
<keyword evidence="5 6" id="KW-0413">Isomerase</keyword>
<dbReference type="InterPro" id="IPR005952">
    <property type="entry name" value="Phosphogly_mut1"/>
</dbReference>
<feature type="active site" description="Proton donor/acceptor" evidence="6 7">
    <location>
        <position position="122"/>
    </location>
</feature>
<feature type="site" description="Transition state stabilizer" evidence="6 9">
    <location>
        <position position="217"/>
    </location>
</feature>
<keyword evidence="3 6" id="KW-0312">Gluconeogenesis</keyword>
<evidence type="ECO:0000256" key="3">
    <source>
        <dbReference type="ARBA" id="ARBA00022432"/>
    </source>
</evidence>
<dbReference type="CDD" id="cd07067">
    <property type="entry name" value="HP_PGM_like"/>
    <property type="match status" value="1"/>
</dbReference>
<dbReference type="GO" id="GO:0004619">
    <property type="term" value="F:phosphoglycerate mutase activity"/>
    <property type="evidence" value="ECO:0007669"/>
    <property type="project" value="UniProtKB-UniRule"/>
</dbReference>
<dbReference type="NCBIfam" id="TIGR01258">
    <property type="entry name" value="pgm_1"/>
    <property type="match status" value="1"/>
</dbReference>
<evidence type="ECO:0000256" key="7">
    <source>
        <dbReference type="PIRSR" id="PIRSR613078-1"/>
    </source>
</evidence>
<protein>
    <recommendedName>
        <fullName evidence="6 10">2,3-bisphosphoglycerate-dependent phosphoglycerate mutase</fullName>
        <shortName evidence="6">BPG-dependent PGAM</shortName>
        <shortName evidence="6">PGAM</shortName>
        <shortName evidence="6">Phosphoglyceromutase</shortName>
        <shortName evidence="6">dPGM</shortName>
        <ecNumber evidence="6 10">5.4.2.11</ecNumber>
    </recommendedName>
</protein>
<comment type="function">
    <text evidence="6 10">Catalyzes the interconversion of 2-phosphoglycerate and 3-phosphoglycerate.</text>
</comment>
<evidence type="ECO:0000256" key="5">
    <source>
        <dbReference type="ARBA" id="ARBA00023235"/>
    </source>
</evidence>
<evidence type="ECO:0000256" key="9">
    <source>
        <dbReference type="PIRSR" id="PIRSR613078-3"/>
    </source>
</evidence>
<dbReference type="GO" id="GO:0006094">
    <property type="term" value="P:gluconeogenesis"/>
    <property type="evidence" value="ECO:0007669"/>
    <property type="project" value="UniProtKB-UniRule"/>
</dbReference>
<dbReference type="PROSITE" id="PS00175">
    <property type="entry name" value="PG_MUTASE"/>
    <property type="match status" value="1"/>
</dbReference>
<dbReference type="GO" id="GO:0006096">
    <property type="term" value="P:glycolytic process"/>
    <property type="evidence" value="ECO:0007669"/>
    <property type="project" value="UniProtKB-UniRule"/>
</dbReference>
<feature type="active site" description="Tele-phosphohistidine intermediate" evidence="6 7">
    <location>
        <position position="44"/>
    </location>
</feature>
<dbReference type="SUPFAM" id="SSF53254">
    <property type="entry name" value="Phosphoglycerate mutase-like"/>
    <property type="match status" value="1"/>
</dbReference>
<dbReference type="eggNOG" id="COG0588">
    <property type="taxonomic scope" value="Bacteria"/>
</dbReference>
<evidence type="ECO:0000256" key="2">
    <source>
        <dbReference type="ARBA" id="ARBA00006717"/>
    </source>
</evidence>
<dbReference type="Pfam" id="PF00300">
    <property type="entry name" value="His_Phos_1"/>
    <property type="match status" value="2"/>
</dbReference>
<comment type="pathway">
    <text evidence="6 10">Carbohydrate degradation; glycolysis; pyruvate from D-glyceraldehyde 3-phosphate: step 3/5.</text>
</comment>
<dbReference type="SMART" id="SM00855">
    <property type="entry name" value="PGAM"/>
    <property type="match status" value="1"/>
</dbReference>
<evidence type="ECO:0000256" key="10">
    <source>
        <dbReference type="RuleBase" id="RU004512"/>
    </source>
</evidence>
<evidence type="ECO:0000313" key="11">
    <source>
        <dbReference type="EMBL" id="EHO66922.1"/>
    </source>
</evidence>
<dbReference type="HAMAP" id="MF_01039">
    <property type="entry name" value="PGAM_GpmA"/>
    <property type="match status" value="1"/>
</dbReference>
<evidence type="ECO:0000256" key="1">
    <source>
        <dbReference type="ARBA" id="ARBA00000380"/>
    </source>
</evidence>
<evidence type="ECO:0000256" key="4">
    <source>
        <dbReference type="ARBA" id="ARBA00023152"/>
    </source>
</evidence>
<feature type="binding site" evidence="6 8">
    <location>
        <begin position="218"/>
        <end position="219"/>
    </location>
    <ligand>
        <name>substrate</name>
    </ligand>
</feature>
<dbReference type="NCBIfam" id="NF010713">
    <property type="entry name" value="PRK14115.1"/>
    <property type="match status" value="1"/>
</dbReference>
<dbReference type="AlphaFoldDB" id="H1Q4M9"/>
<dbReference type="PATRIC" id="fig|883158.3.peg.1872"/>
<evidence type="ECO:0000256" key="6">
    <source>
        <dbReference type="HAMAP-Rule" id="MF_01039"/>
    </source>
</evidence>
<dbReference type="Gene3D" id="3.40.50.1240">
    <property type="entry name" value="Phosphoglycerate mutase-like"/>
    <property type="match status" value="1"/>
</dbReference>
<feature type="binding site" evidence="6 8">
    <location>
        <begin position="122"/>
        <end position="125"/>
    </location>
    <ligand>
        <name>substrate</name>
    </ligand>
</feature>
<dbReference type="EMBL" id="AGWK01000052">
    <property type="protein sequence ID" value="EHO66922.1"/>
    <property type="molecule type" value="Genomic_DNA"/>
</dbReference>
<proteinExistence type="inferred from homology"/>
<sequence>MSCKNKIIHYTDVVEEMGKQYICTVFFCIIFNRRIMKRIVLVRHGESLWNKENRFTGWTNVDLSEKGQEEARTAGKLLKEAGINFEVAYTSYLKRAIKTLNSVLDTMDLDWIPVKKSWRLNEKHYGNLQGLNKSETAEKFGEEQVRIWRRSFDVAPKPLDDSDPNSATQDPRYNLVPNNYIPRTESLKDAIARVMPYWECEIFPSLKEHNDVIVAAHGNSLRGIVKHLKNISNEDIISLNIPTAVPYVFEFDDNLNLVKDYYLGDPEEIKRKQAAVANQGAAK</sequence>
<feature type="binding site" evidence="6 8">
    <location>
        <begin position="43"/>
        <end position="50"/>
    </location>
    <ligand>
        <name>substrate</name>
    </ligand>
</feature>
<reference evidence="11 12" key="1">
    <citation type="submission" date="2011-12" db="EMBL/GenBank/DDBJ databases">
        <title>The Genome Sequence of Prevotella micans F0438.</title>
        <authorList>
            <consortium name="The Broad Institute Genome Sequencing Platform"/>
            <person name="Earl A."/>
            <person name="Ward D."/>
            <person name="Feldgarden M."/>
            <person name="Gevers D."/>
            <person name="Izard J."/>
            <person name="Baranova O.V."/>
            <person name="Blanton J.M."/>
            <person name="Wade W.G."/>
            <person name="Dewhirst F.E."/>
            <person name="Young S.K."/>
            <person name="Zeng Q."/>
            <person name="Gargeya S."/>
            <person name="Fitzgerald M."/>
            <person name="Haas B."/>
            <person name="Abouelleil A."/>
            <person name="Alvarado L."/>
            <person name="Arachchi H.M."/>
            <person name="Berlin A."/>
            <person name="Chapman S.B."/>
            <person name="Gearin G."/>
            <person name="Goldberg J."/>
            <person name="Griggs A."/>
            <person name="Gujja S."/>
            <person name="Hansen M."/>
            <person name="Heiman D."/>
            <person name="Howarth C."/>
            <person name="Larimer J."/>
            <person name="Lui A."/>
            <person name="MacDonald P.J.P."/>
            <person name="McCowen C."/>
            <person name="Montmayeur A."/>
            <person name="Murphy C."/>
            <person name="Neiman D."/>
            <person name="Pearson M."/>
            <person name="Priest M."/>
            <person name="Roberts A."/>
            <person name="Saif S."/>
            <person name="Shea T."/>
            <person name="Sisk P."/>
            <person name="Stolte C."/>
            <person name="Sykes S."/>
            <person name="Wortman J."/>
            <person name="Nusbaum C."/>
            <person name="Birren B."/>
        </authorList>
    </citation>
    <scope>NUCLEOTIDE SEQUENCE [LARGE SCALE GENOMIC DNA]</scope>
    <source>
        <strain evidence="11 12">F0438</strain>
    </source>
</reference>
<dbReference type="InterPro" id="IPR013078">
    <property type="entry name" value="His_Pase_superF_clade-1"/>
</dbReference>
<dbReference type="PIRSF" id="PIRSF000709">
    <property type="entry name" value="6PFK_2-Ptase"/>
    <property type="match status" value="1"/>
</dbReference>
<feature type="binding site" evidence="6 8">
    <location>
        <begin position="56"/>
        <end position="57"/>
    </location>
    <ligand>
        <name>substrate</name>
    </ligand>
</feature>
<evidence type="ECO:0000313" key="12">
    <source>
        <dbReference type="Proteomes" id="UP000016023"/>
    </source>
</evidence>
<comment type="similarity">
    <text evidence="2 6">Belongs to the phosphoglycerate mutase family. BPG-dependent PGAM subfamily.</text>
</comment>